<accession>A0A4S9YIW2</accession>
<dbReference type="PANTHER" id="PTHR14189:SF0">
    <property type="entry name" value="PROTEIN PHOSPHATASE METHYLESTERASE 1"/>
    <property type="match status" value="1"/>
</dbReference>
<keyword evidence="4" id="KW-0719">Serine esterase</keyword>
<dbReference type="Gene3D" id="3.40.50.1820">
    <property type="entry name" value="alpha/beta hydrolase"/>
    <property type="match status" value="1"/>
</dbReference>
<comment type="similarity">
    <text evidence="1">Belongs to the AB hydrolase superfamily.</text>
</comment>
<dbReference type="InterPro" id="IPR016812">
    <property type="entry name" value="PPase_methylesterase_euk"/>
</dbReference>
<dbReference type="GO" id="GO:0051723">
    <property type="term" value="F:protein methylesterase activity"/>
    <property type="evidence" value="ECO:0007669"/>
    <property type="project" value="UniProtKB-EC"/>
</dbReference>
<evidence type="ECO:0000256" key="3">
    <source>
        <dbReference type="ARBA" id="ARBA00020672"/>
    </source>
</evidence>
<dbReference type="InterPro" id="IPR029058">
    <property type="entry name" value="AB_hydrolase_fold"/>
</dbReference>
<evidence type="ECO:0000256" key="7">
    <source>
        <dbReference type="ARBA" id="ARBA00049203"/>
    </source>
</evidence>
<evidence type="ECO:0000259" key="8">
    <source>
        <dbReference type="Pfam" id="PF12697"/>
    </source>
</evidence>
<evidence type="ECO:0000256" key="2">
    <source>
        <dbReference type="ARBA" id="ARBA00013111"/>
    </source>
</evidence>
<comment type="function">
    <text evidence="6">Demethylates proteins that have been reversibly carboxymethylated. Demethylates the phosphatase PP2A catalytic subunit.</text>
</comment>
<feature type="domain" description="AB hydrolase-1" evidence="8">
    <location>
        <begin position="6"/>
        <end position="225"/>
    </location>
</feature>
<evidence type="ECO:0000313" key="9">
    <source>
        <dbReference type="EMBL" id="THZ92765.1"/>
    </source>
</evidence>
<dbReference type="Pfam" id="PF12697">
    <property type="entry name" value="Abhydrolase_6"/>
    <property type="match status" value="1"/>
</dbReference>
<reference evidence="9 10" key="1">
    <citation type="submission" date="2018-10" db="EMBL/GenBank/DDBJ databases">
        <title>Fifty Aureobasidium pullulans genomes reveal a recombining polyextremotolerant generalist.</title>
        <authorList>
            <person name="Gostincar C."/>
            <person name="Turk M."/>
            <person name="Zajc J."/>
            <person name="Gunde-Cimerman N."/>
        </authorList>
    </citation>
    <scope>NUCLEOTIDE SEQUENCE [LARGE SCALE GENOMIC DNA]</scope>
    <source>
        <strain evidence="9 10">EXF-3380</strain>
    </source>
</reference>
<comment type="catalytic activity">
    <reaction evidence="7">
        <text>[phosphatase 2A protein]-C-terminal L-leucine methyl ester + H2O = [phosphatase 2A protein]-C-terminal L-leucine + methanol + H(+)</text>
        <dbReference type="Rhea" id="RHEA:48548"/>
        <dbReference type="Rhea" id="RHEA-COMP:12134"/>
        <dbReference type="Rhea" id="RHEA-COMP:12135"/>
        <dbReference type="ChEBI" id="CHEBI:15377"/>
        <dbReference type="ChEBI" id="CHEBI:15378"/>
        <dbReference type="ChEBI" id="CHEBI:17790"/>
        <dbReference type="ChEBI" id="CHEBI:90516"/>
        <dbReference type="ChEBI" id="CHEBI:90517"/>
        <dbReference type="EC" id="3.1.1.89"/>
    </reaction>
</comment>
<proteinExistence type="inferred from homology"/>
<sequence>MPHAGILSLEAREHGSVVTSPSGEEILDFGIETLVKDTLAMIELVKQRQGWHKLPPAVFVGHSLGGAIVTRIAADGVLGAQLVGFAVLDVVEGSAIEALMHMKTYLASRPASFASVDQAINWHIRSRTIRDLESAKASVPSLMIRDGERWIWRTDLTRTQKWWEGWFTGMSGMFLRGRAAKALLLAGTDRLDKELMVGQMQGKFQLTVIPEAGHFIQEDVPEKTAHLMIEFFKRNDRSSLVLPPKVSDLLAQLSHDLLGFINAHLA</sequence>
<dbReference type="InterPro" id="IPR000073">
    <property type="entry name" value="AB_hydrolase_1"/>
</dbReference>
<evidence type="ECO:0000256" key="4">
    <source>
        <dbReference type="ARBA" id="ARBA00022487"/>
    </source>
</evidence>
<evidence type="ECO:0000256" key="6">
    <source>
        <dbReference type="ARBA" id="ARBA00024741"/>
    </source>
</evidence>
<dbReference type="SUPFAM" id="SSF53474">
    <property type="entry name" value="alpha/beta-Hydrolases"/>
    <property type="match status" value="1"/>
</dbReference>
<name>A0A4S9YIW2_AURPU</name>
<comment type="caution">
    <text evidence="9">The sequence shown here is derived from an EMBL/GenBank/DDBJ whole genome shotgun (WGS) entry which is preliminary data.</text>
</comment>
<organism evidence="9 10">
    <name type="scientific">Aureobasidium pullulans</name>
    <name type="common">Black yeast</name>
    <name type="synonym">Pullularia pullulans</name>
    <dbReference type="NCBI Taxonomy" id="5580"/>
    <lineage>
        <taxon>Eukaryota</taxon>
        <taxon>Fungi</taxon>
        <taxon>Dikarya</taxon>
        <taxon>Ascomycota</taxon>
        <taxon>Pezizomycotina</taxon>
        <taxon>Dothideomycetes</taxon>
        <taxon>Dothideomycetidae</taxon>
        <taxon>Dothideales</taxon>
        <taxon>Saccotheciaceae</taxon>
        <taxon>Aureobasidium</taxon>
    </lineage>
</organism>
<dbReference type="EMBL" id="QZBU01005734">
    <property type="protein sequence ID" value="THZ92765.1"/>
    <property type="molecule type" value="Genomic_DNA"/>
</dbReference>
<dbReference type="EC" id="3.1.1.89" evidence="2"/>
<keyword evidence="5" id="KW-0378">Hydrolase</keyword>
<dbReference type="Proteomes" id="UP000304947">
    <property type="component" value="Unassembled WGS sequence"/>
</dbReference>
<evidence type="ECO:0000313" key="10">
    <source>
        <dbReference type="Proteomes" id="UP000304947"/>
    </source>
</evidence>
<protein>
    <recommendedName>
        <fullName evidence="3">Protein phosphatase methylesterase 1</fullName>
        <ecNumber evidence="2">3.1.1.89</ecNumber>
    </recommendedName>
</protein>
<evidence type="ECO:0000256" key="5">
    <source>
        <dbReference type="ARBA" id="ARBA00022801"/>
    </source>
</evidence>
<gene>
    <name evidence="9" type="ORF">D6C83_09254</name>
</gene>
<dbReference type="AlphaFoldDB" id="A0A4S9YIW2"/>
<dbReference type="PANTHER" id="PTHR14189">
    <property type="entry name" value="PROTEIN PHOSPHATASE METHYLESTERASE-1 RELATED"/>
    <property type="match status" value="1"/>
</dbReference>
<evidence type="ECO:0000256" key="1">
    <source>
        <dbReference type="ARBA" id="ARBA00008645"/>
    </source>
</evidence>